<feature type="domain" description="Cytochrome c7-like" evidence="2">
    <location>
        <begin position="120"/>
        <end position="181"/>
    </location>
</feature>
<keyword evidence="1" id="KW-0732">Signal</keyword>
<dbReference type="Gene3D" id="3.90.10.10">
    <property type="entry name" value="Cytochrome C3"/>
    <property type="match status" value="9"/>
</dbReference>
<feature type="chain" id="PRO_5045718068" evidence="1">
    <location>
        <begin position="23"/>
        <end position="721"/>
    </location>
</feature>
<dbReference type="InterPro" id="IPR036280">
    <property type="entry name" value="Multihaem_cyt_sf"/>
</dbReference>
<evidence type="ECO:0000313" key="3">
    <source>
        <dbReference type="EMBL" id="MBT1071643.1"/>
    </source>
</evidence>
<feature type="domain" description="Cytochrome c7-like" evidence="2">
    <location>
        <begin position="40"/>
        <end position="104"/>
    </location>
</feature>
<evidence type="ECO:0000313" key="4">
    <source>
        <dbReference type="Proteomes" id="UP000784128"/>
    </source>
</evidence>
<dbReference type="RefSeq" id="WP_214297626.1">
    <property type="nucleotide sequence ID" value="NZ_JAHDYS010000006.1"/>
</dbReference>
<reference evidence="3 4" key="1">
    <citation type="submission" date="2021-05" db="EMBL/GenBank/DDBJ databases">
        <title>The draft genome of Geobacter chapellei DSM 13688.</title>
        <authorList>
            <person name="Xu Z."/>
            <person name="Masuda Y."/>
            <person name="Itoh H."/>
            <person name="Senoo K."/>
        </authorList>
    </citation>
    <scope>NUCLEOTIDE SEQUENCE [LARGE SCALE GENOMIC DNA]</scope>
    <source>
        <strain evidence="3 4">DSM 13688</strain>
    </source>
</reference>
<dbReference type="EMBL" id="JAHDYS010000006">
    <property type="protein sequence ID" value="MBT1071643.1"/>
    <property type="molecule type" value="Genomic_DNA"/>
</dbReference>
<proteinExistence type="predicted"/>
<feature type="domain" description="Cytochrome c7-like" evidence="2">
    <location>
        <begin position="567"/>
        <end position="627"/>
    </location>
</feature>
<keyword evidence="4" id="KW-1185">Reference proteome</keyword>
<feature type="domain" description="Cytochrome c7-like" evidence="2">
    <location>
        <begin position="494"/>
        <end position="554"/>
    </location>
</feature>
<dbReference type="PANTHER" id="PTHR39425">
    <property type="entry name" value="LIPOPROTEIN CYTOCHROME C"/>
    <property type="match status" value="1"/>
</dbReference>
<organism evidence="3 4">
    <name type="scientific">Pelotalea chapellei</name>
    <dbReference type="NCBI Taxonomy" id="44671"/>
    <lineage>
        <taxon>Bacteria</taxon>
        <taxon>Pseudomonadati</taxon>
        <taxon>Thermodesulfobacteriota</taxon>
        <taxon>Desulfuromonadia</taxon>
        <taxon>Geobacterales</taxon>
        <taxon>Geobacteraceae</taxon>
        <taxon>Pelotalea</taxon>
    </lineage>
</organism>
<feature type="domain" description="Cytochrome c7-like" evidence="2">
    <location>
        <begin position="192"/>
        <end position="254"/>
    </location>
</feature>
<feature type="domain" description="Cytochrome c7-like" evidence="2">
    <location>
        <begin position="417"/>
        <end position="478"/>
    </location>
</feature>
<sequence>MFRVILLILVALLIQSATSVQADINEIIDITTSKAGNIPFEHKVHLQKLENNCSACHNSIFHVARKKNPTYSMADMEKGKSCGACHKSTSSTNSVKLTDCTRCHPAGNIDIKIPGFGNLVFSHGKHLEMYTCTDCHDTLFRTTHDNPHFSMAQMERGKSCGACHDGKTAFSVKGDCVRCHQPPEVVLTGDSHFSHKLHLDMSFNCRDCHDKLFVSGVNRISRTMKDMEKGFSCGACHDGKTAFSVKADCLKCHKNVRDVSFKAFNARFSHMSHTTLVKCDDCHSALFTGGIHSVRYTMPQMEKGSSCGACHDGKTAFSVTGHCEKCHPGPMADINFKIKDAGSVSFSHTRHRSILACSDCHNALIGTGVSSKRYSMADMEKGRSCGACHDDETAFGVKKGCSACHPVKEVLFTDDARFSHDKHLEMYTCSDCHNKLFNAGKTNKRYTMSEMAQGGSCGACHDGKTAFTVLNDCEKCHKSTVTISFNVKETGITQFSHKNHGALYKCSDCHNSIFMPGKNSKRFRMAEMEQGNSCGACHDGTTAFSVKSNCTQCHPARKITFRPSGAVFNHNFHPGAYTCNDCHPSLFIPGTGNKHSTMAMMEQRQSCGSCHDGSTAFGVKANCNKCHPGTPPKIRYEQPPVTGNVEFNHKLHGDKGYNCSDCHYAVVASGAGTKRWAMKEMDQGKFCGTCHGFSMAFSVKDPLACERCHQKEENWRPQPIQ</sequence>
<feature type="domain" description="Cytochrome c7-like" evidence="2">
    <location>
        <begin position="645"/>
        <end position="710"/>
    </location>
</feature>
<name>A0ABS5U7I8_9BACT</name>
<dbReference type="Proteomes" id="UP000784128">
    <property type="component" value="Unassembled WGS sequence"/>
</dbReference>
<evidence type="ECO:0000259" key="2">
    <source>
        <dbReference type="Pfam" id="PF14522"/>
    </source>
</evidence>
<dbReference type="NCBIfam" id="TIGR04257">
    <property type="entry name" value="nanowire_3heme"/>
    <property type="match status" value="9"/>
</dbReference>
<feature type="domain" description="Cytochrome c7-like" evidence="2">
    <location>
        <begin position="267"/>
        <end position="327"/>
    </location>
</feature>
<dbReference type="InterPro" id="IPR026352">
    <property type="entry name" value="Nanowire_3heme"/>
</dbReference>
<feature type="domain" description="Cytochrome c7-like" evidence="2">
    <location>
        <begin position="344"/>
        <end position="405"/>
    </location>
</feature>
<feature type="signal peptide" evidence="1">
    <location>
        <begin position="1"/>
        <end position="22"/>
    </location>
</feature>
<dbReference type="SUPFAM" id="SSF48695">
    <property type="entry name" value="Multiheme cytochromes"/>
    <property type="match status" value="3"/>
</dbReference>
<accession>A0ABS5U7I8</accession>
<dbReference type="InterPro" id="IPR029467">
    <property type="entry name" value="Cyt_c7-like"/>
</dbReference>
<comment type="caution">
    <text evidence="3">The sequence shown here is derived from an EMBL/GenBank/DDBJ whole genome shotgun (WGS) entry which is preliminary data.</text>
</comment>
<gene>
    <name evidence="3" type="ORF">KJB30_07600</name>
</gene>
<dbReference type="PANTHER" id="PTHR39425:SF1">
    <property type="entry name" value="CYTOCHROME C7-LIKE DOMAIN-CONTAINING PROTEIN"/>
    <property type="match status" value="1"/>
</dbReference>
<evidence type="ECO:0000256" key="1">
    <source>
        <dbReference type="SAM" id="SignalP"/>
    </source>
</evidence>
<protein>
    <submittedName>
        <fullName evidence="3">Cytochrome c3 family protein</fullName>
    </submittedName>
</protein>
<dbReference type="Pfam" id="PF14522">
    <property type="entry name" value="Cytochrome_C7"/>
    <property type="match status" value="9"/>
</dbReference>